<dbReference type="RefSeq" id="WP_155112922.1">
    <property type="nucleotide sequence ID" value="NZ_WMIB01000014.1"/>
</dbReference>
<dbReference type="HAMAP" id="MF_01660">
    <property type="entry name" value="MenH"/>
    <property type="match status" value="1"/>
</dbReference>
<accession>A0A7X2V5P9</accession>
<name>A0A7X2V5P9_9BACI</name>
<organism evidence="5 6">
    <name type="scientific">Metabacillus mangrovi</name>
    <dbReference type="NCBI Taxonomy" id="1491830"/>
    <lineage>
        <taxon>Bacteria</taxon>
        <taxon>Bacillati</taxon>
        <taxon>Bacillota</taxon>
        <taxon>Bacilli</taxon>
        <taxon>Bacillales</taxon>
        <taxon>Bacillaceae</taxon>
        <taxon>Metabacillus</taxon>
    </lineage>
</organism>
<dbReference type="OrthoDB" id="9808398at2"/>
<dbReference type="PANTHER" id="PTHR42916:SF1">
    <property type="entry name" value="PROTEIN PHYLLO, CHLOROPLASTIC"/>
    <property type="match status" value="1"/>
</dbReference>
<evidence type="ECO:0000256" key="1">
    <source>
        <dbReference type="ARBA" id="ARBA00022428"/>
    </source>
</evidence>
<dbReference type="EMBL" id="WMIB01000014">
    <property type="protein sequence ID" value="MTH54406.1"/>
    <property type="molecule type" value="Genomic_DNA"/>
</dbReference>
<dbReference type="UniPathway" id="UPA01057">
    <property type="reaction ID" value="UER00900"/>
</dbReference>
<comment type="function">
    <text evidence="3">Catalyzes a proton abstraction reaction that results in 2,5-elimination of pyruvate from 2-succinyl-5-enolpyruvyl-6-hydroxy-3-cyclohexene-1-carboxylate (SEPHCHC) and the formation of 2-succinyl-6-hydroxy-2,4-cyclohexadiene-1-carboxylate (SHCHC).</text>
</comment>
<dbReference type="InterPro" id="IPR029058">
    <property type="entry name" value="AB_hydrolase_fold"/>
</dbReference>
<sequence>MKKEIRGVHYHYELSGEGDPLLLLHGFTGSTEDWGEMADELDGFTILAVDLIGHGKTEAPPLKERYSMEETCRDLKELLDALEFGKVSICGYSMGGRAALSFAMLFPDRVSRLILESASPGLRTKQERDARIQSDENLAEKIQTEGILRFTDYWEKLPLLSQERLSPEKRAAIRKQRLGSNPVGLANSLRGMGTGIQPDWWEQLPNLSLPVLILTGQLDKKFCTIGAQMEKLFPDARLERINHAGHTIHVEQPEIFGTMISGFLKQSQ</sequence>
<dbReference type="AlphaFoldDB" id="A0A7X2V5P9"/>
<comment type="pathway">
    <text evidence="3">Quinol/quinone metabolism; 1,4-dihydroxy-2-naphthoate biosynthesis; 1,4-dihydroxy-2-naphthoate from chorismate: step 3/7.</text>
</comment>
<evidence type="ECO:0000313" key="5">
    <source>
        <dbReference type="EMBL" id="MTH54406.1"/>
    </source>
</evidence>
<proteinExistence type="inferred from homology"/>
<dbReference type="GO" id="GO:0009234">
    <property type="term" value="P:menaquinone biosynthetic process"/>
    <property type="evidence" value="ECO:0007669"/>
    <property type="project" value="UniProtKB-UniRule"/>
</dbReference>
<evidence type="ECO:0000259" key="4">
    <source>
        <dbReference type="Pfam" id="PF00561"/>
    </source>
</evidence>
<dbReference type="EC" id="4.2.99.20" evidence="3"/>
<comment type="pathway">
    <text evidence="3">Quinol/quinone metabolism; menaquinone biosynthesis.</text>
</comment>
<dbReference type="NCBIfam" id="TIGR03695">
    <property type="entry name" value="menH_SHCHC"/>
    <property type="match status" value="1"/>
</dbReference>
<feature type="domain" description="AB hydrolase-1" evidence="4">
    <location>
        <begin position="20"/>
        <end position="252"/>
    </location>
</feature>
<comment type="catalytic activity">
    <reaction evidence="3">
        <text>5-enolpyruvoyl-6-hydroxy-2-succinyl-cyclohex-3-ene-1-carboxylate = (1R,6R)-6-hydroxy-2-succinyl-cyclohexa-2,4-diene-1-carboxylate + pyruvate</text>
        <dbReference type="Rhea" id="RHEA:25597"/>
        <dbReference type="ChEBI" id="CHEBI:15361"/>
        <dbReference type="ChEBI" id="CHEBI:58689"/>
        <dbReference type="ChEBI" id="CHEBI:58818"/>
        <dbReference type="EC" id="4.2.99.20"/>
    </reaction>
</comment>
<reference evidence="5 6" key="1">
    <citation type="journal article" date="2017" name="Int. J. Syst. Evol. Microbiol.">
        <title>Bacillus mangrovi sp. nov., isolated from a sediment sample from a mangrove forest.</title>
        <authorList>
            <person name="Gupta V."/>
            <person name="Singh P.K."/>
            <person name="Korpole S."/>
            <person name="Tanuku N.R.S."/>
            <person name="Pinnaka A.K."/>
        </authorList>
    </citation>
    <scope>NUCLEOTIDE SEQUENCE [LARGE SCALE GENOMIC DNA]</scope>
    <source>
        <strain evidence="5 6">KCTC 33872</strain>
    </source>
</reference>
<dbReference type="GO" id="GO:0070205">
    <property type="term" value="F:2-succinyl-6-hydroxy-2,4-cyclohexadiene-1-carboxylate synthase activity"/>
    <property type="evidence" value="ECO:0007669"/>
    <property type="project" value="UniProtKB-UniRule"/>
</dbReference>
<dbReference type="UniPathway" id="UPA00079"/>
<keyword evidence="1 3" id="KW-0474">Menaquinone biosynthesis</keyword>
<comment type="caution">
    <text evidence="5">The sequence shown here is derived from an EMBL/GenBank/DDBJ whole genome shotgun (WGS) entry which is preliminary data.</text>
</comment>
<protein>
    <recommendedName>
        <fullName evidence="3">Putative 2-succinyl-6-hydroxy-2,4-cyclohexadiene-1-carboxylate synthase</fullName>
        <shortName evidence="3">SHCHC synthase</shortName>
        <ecNumber evidence="3">4.2.99.20</ecNumber>
    </recommendedName>
</protein>
<evidence type="ECO:0000256" key="2">
    <source>
        <dbReference type="ARBA" id="ARBA00023239"/>
    </source>
</evidence>
<dbReference type="Gene3D" id="3.40.50.1820">
    <property type="entry name" value="alpha/beta hydrolase"/>
    <property type="match status" value="1"/>
</dbReference>
<comment type="similarity">
    <text evidence="3">Belongs to the AB hydrolase superfamily. MenH family.</text>
</comment>
<evidence type="ECO:0000313" key="6">
    <source>
        <dbReference type="Proteomes" id="UP000434639"/>
    </source>
</evidence>
<dbReference type="PANTHER" id="PTHR42916">
    <property type="entry name" value="2-SUCCINYL-5-ENOLPYRUVYL-6-HYDROXY-3-CYCLOHEXENE-1-CARBOXYLATE SYNTHASE"/>
    <property type="match status" value="1"/>
</dbReference>
<evidence type="ECO:0000256" key="3">
    <source>
        <dbReference type="HAMAP-Rule" id="MF_01660"/>
    </source>
</evidence>
<dbReference type="PRINTS" id="PR00111">
    <property type="entry name" value="ABHYDROLASE"/>
</dbReference>
<keyword evidence="6" id="KW-1185">Reference proteome</keyword>
<dbReference type="InterPro" id="IPR022485">
    <property type="entry name" value="SHCHC_synthase_MenH"/>
</dbReference>
<gene>
    <name evidence="3 5" type="primary">menH</name>
    <name evidence="5" type="ORF">GKZ89_13465</name>
</gene>
<keyword evidence="2 3" id="KW-0456">Lyase</keyword>
<dbReference type="Proteomes" id="UP000434639">
    <property type="component" value="Unassembled WGS sequence"/>
</dbReference>
<dbReference type="SUPFAM" id="SSF53474">
    <property type="entry name" value="alpha/beta-Hydrolases"/>
    <property type="match status" value="1"/>
</dbReference>
<dbReference type="Pfam" id="PF00561">
    <property type="entry name" value="Abhydrolase_1"/>
    <property type="match status" value="1"/>
</dbReference>
<dbReference type="InterPro" id="IPR000073">
    <property type="entry name" value="AB_hydrolase_1"/>
</dbReference>
<comment type="subunit">
    <text evidence="3">Monomer.</text>
</comment>